<dbReference type="InterPro" id="IPR036291">
    <property type="entry name" value="NAD(P)-bd_dom_sf"/>
</dbReference>
<keyword evidence="6 9" id="KW-0464">Manganese</keyword>
<evidence type="ECO:0000256" key="3">
    <source>
        <dbReference type="ARBA" id="ARBA00022723"/>
    </source>
</evidence>
<gene>
    <name evidence="9 13" type="primary">dxr</name>
    <name evidence="13" type="ORF">ABOZ73_18980</name>
</gene>
<evidence type="ECO:0000256" key="6">
    <source>
        <dbReference type="ARBA" id="ARBA00023211"/>
    </source>
</evidence>
<dbReference type="EC" id="1.1.1.267" evidence="9"/>
<feature type="domain" description="1-deoxy-D-xylulose 5-phosphate reductoisomerase C-terminal" evidence="11">
    <location>
        <begin position="149"/>
        <end position="232"/>
    </location>
</feature>
<feature type="binding site" evidence="9">
    <location>
        <position position="127"/>
    </location>
    <ligand>
        <name>NADPH</name>
        <dbReference type="ChEBI" id="CHEBI:57783"/>
    </ligand>
</feature>
<dbReference type="AlphaFoldDB" id="A0AB39KT81"/>
<evidence type="ECO:0000256" key="2">
    <source>
        <dbReference type="ARBA" id="ARBA00006825"/>
    </source>
</evidence>
<feature type="binding site" evidence="9">
    <location>
        <position position="153"/>
    </location>
    <ligand>
        <name>Mn(2+)</name>
        <dbReference type="ChEBI" id="CHEBI:29035"/>
    </ligand>
</feature>
<feature type="domain" description="1-deoxy-D-xylulose 5-phosphate reductoisomerase N-terminal" evidence="10">
    <location>
        <begin position="10"/>
        <end position="135"/>
    </location>
</feature>
<feature type="binding site" evidence="9">
    <location>
        <position position="202"/>
    </location>
    <ligand>
        <name>1-deoxy-D-xylulose 5-phosphate</name>
        <dbReference type="ChEBI" id="CHEBI:57792"/>
    </ligand>
</feature>
<dbReference type="GO" id="GO:0030145">
    <property type="term" value="F:manganese ion binding"/>
    <property type="evidence" value="ECO:0007669"/>
    <property type="project" value="TreeGrafter"/>
</dbReference>
<sequence length="402" mass="42055">MGLLSTPRKVVVLGSTGSVGVSTLDLLDKSGAEVEILALTAGGNIDKLAEQALRWRPQIAVIADEARLPQLRDRLAGTGIASAAGAQAVINAAAMGADWVMSSIVGAAGLAPTWAAARTGAVIALANKESLVCVGPALIETARAAGGTVIPVDSEHSAIFQVLQPACADKVSRLILTASGGPFRSASLAAMRAATPAQAKAHPNWSMGAKISIDSATMMNKGLEMIEASYLFAMPPERIDVLIHPQSVIHSMVEYVDGSTLAQLGVPDMRPPIACAFAWPDRLDWPAPRLDLAKMGQLTFEAPDDERFPAISIAREALRAGQGATTAMNAANEAAVAAFLDHRIGFLDIAAAVTETVERLDRDGELIAGANSDVLENAMTIDRRARQRAGEVIDRLRVLAHG</sequence>
<dbReference type="InterPro" id="IPR013644">
    <property type="entry name" value="DXP_reductoisomerase_C"/>
</dbReference>
<dbReference type="Pfam" id="PF02670">
    <property type="entry name" value="DXP_reductoisom"/>
    <property type="match status" value="1"/>
</dbReference>
<dbReference type="GO" id="GO:0030604">
    <property type="term" value="F:1-deoxy-D-xylulose-5-phosphate reductoisomerase activity"/>
    <property type="evidence" value="ECO:0007669"/>
    <property type="project" value="UniProtKB-UniRule"/>
</dbReference>
<accession>A0AB39KT81</accession>
<comment type="similarity">
    <text evidence="2 9">Belongs to the DXR family.</text>
</comment>
<comment type="cofactor">
    <cofactor evidence="9">
        <name>Mg(2+)</name>
        <dbReference type="ChEBI" id="CHEBI:18420"/>
    </cofactor>
    <cofactor evidence="9">
        <name>Mn(2+)</name>
        <dbReference type="ChEBI" id="CHEBI:29035"/>
    </cofactor>
</comment>
<evidence type="ECO:0000256" key="8">
    <source>
        <dbReference type="ARBA" id="ARBA00048543"/>
    </source>
</evidence>
<feature type="binding site" evidence="9">
    <location>
        <position position="208"/>
    </location>
    <ligand>
        <name>NADPH</name>
        <dbReference type="ChEBI" id="CHEBI:57783"/>
    </ligand>
</feature>
<keyword evidence="7 9" id="KW-0414">Isoprene biosynthesis</keyword>
<evidence type="ECO:0000256" key="9">
    <source>
        <dbReference type="HAMAP-Rule" id="MF_00183"/>
    </source>
</evidence>
<dbReference type="InterPro" id="IPR026877">
    <property type="entry name" value="DXPR_C"/>
</dbReference>
<dbReference type="Pfam" id="PF08436">
    <property type="entry name" value="DXP_redisom_C"/>
    <property type="match status" value="1"/>
</dbReference>
<evidence type="ECO:0000259" key="11">
    <source>
        <dbReference type="Pfam" id="PF08436"/>
    </source>
</evidence>
<dbReference type="NCBIfam" id="TIGR00243">
    <property type="entry name" value="Dxr"/>
    <property type="match status" value="1"/>
</dbReference>
<dbReference type="PANTHER" id="PTHR30525:SF0">
    <property type="entry name" value="1-DEOXY-D-XYLULOSE 5-PHOSPHATE REDUCTOISOMERASE, CHLOROPLASTIC"/>
    <property type="match status" value="1"/>
</dbReference>
<dbReference type="Gene3D" id="1.10.1740.10">
    <property type="match status" value="1"/>
</dbReference>
<keyword evidence="9" id="KW-0460">Magnesium</keyword>
<evidence type="ECO:0000259" key="10">
    <source>
        <dbReference type="Pfam" id="PF02670"/>
    </source>
</evidence>
<name>A0AB39KT81_9CAUL</name>
<feature type="binding site" evidence="9">
    <location>
        <position position="128"/>
    </location>
    <ligand>
        <name>1-deoxy-D-xylulose 5-phosphate</name>
        <dbReference type="ChEBI" id="CHEBI:57792"/>
    </ligand>
</feature>
<dbReference type="Gene3D" id="3.40.50.720">
    <property type="entry name" value="NAD(P)-binding Rossmann-like Domain"/>
    <property type="match status" value="1"/>
</dbReference>
<feature type="binding site" evidence="9">
    <location>
        <position position="220"/>
    </location>
    <ligand>
        <name>1-deoxy-D-xylulose 5-phosphate</name>
        <dbReference type="ChEBI" id="CHEBI:57792"/>
    </ligand>
</feature>
<keyword evidence="3 9" id="KW-0479">Metal-binding</keyword>
<feature type="binding site" evidence="9">
    <location>
        <position position="42"/>
    </location>
    <ligand>
        <name>NADPH</name>
        <dbReference type="ChEBI" id="CHEBI:57783"/>
    </ligand>
</feature>
<evidence type="ECO:0000256" key="7">
    <source>
        <dbReference type="ARBA" id="ARBA00023229"/>
    </source>
</evidence>
<evidence type="ECO:0000256" key="4">
    <source>
        <dbReference type="ARBA" id="ARBA00022857"/>
    </source>
</evidence>
<feature type="binding site" evidence="9">
    <location>
        <position position="215"/>
    </location>
    <ligand>
        <name>1-deoxy-D-xylulose 5-phosphate</name>
        <dbReference type="ChEBI" id="CHEBI:57792"/>
    </ligand>
</feature>
<comment type="function">
    <text evidence="9">Catalyzes the NADPH-dependent rearrangement and reduction of 1-deoxy-D-xylulose-5-phosphate (DXP) to 2-C-methyl-D-erythritol 4-phosphate (MEP).</text>
</comment>
<feature type="binding site" evidence="9">
    <location>
        <position position="16"/>
    </location>
    <ligand>
        <name>NADPH</name>
        <dbReference type="ChEBI" id="CHEBI:57783"/>
    </ligand>
</feature>
<feature type="binding site" evidence="9">
    <location>
        <position position="44"/>
    </location>
    <ligand>
        <name>NADPH</name>
        <dbReference type="ChEBI" id="CHEBI:57783"/>
    </ligand>
</feature>
<feature type="binding site" evidence="9">
    <location>
        <position position="18"/>
    </location>
    <ligand>
        <name>NADPH</name>
        <dbReference type="ChEBI" id="CHEBI:57783"/>
    </ligand>
</feature>
<keyword evidence="5 9" id="KW-0560">Oxidoreductase</keyword>
<comment type="caution">
    <text evidence="9">Lacks conserved residue(s) required for the propagation of feature annotation.</text>
</comment>
<feature type="binding site" evidence="9">
    <location>
        <position position="19"/>
    </location>
    <ligand>
        <name>NADPH</name>
        <dbReference type="ChEBI" id="CHEBI:57783"/>
    </ligand>
</feature>
<dbReference type="InterPro" id="IPR013512">
    <property type="entry name" value="DXP_reductoisomerase_N"/>
</dbReference>
<dbReference type="InterPro" id="IPR036169">
    <property type="entry name" value="DXPR_C_sf"/>
</dbReference>
<feature type="binding site" evidence="9">
    <location>
        <position position="129"/>
    </location>
    <ligand>
        <name>NADPH</name>
        <dbReference type="ChEBI" id="CHEBI:57783"/>
    </ligand>
</feature>
<dbReference type="RefSeq" id="WP_369059654.1">
    <property type="nucleotide sequence ID" value="NZ_CP158375.1"/>
</dbReference>
<comment type="catalytic activity">
    <reaction evidence="8">
        <text>2-C-methyl-D-erythritol 4-phosphate + NADP(+) = 1-deoxy-D-xylulose 5-phosphate + NADPH + H(+)</text>
        <dbReference type="Rhea" id="RHEA:13717"/>
        <dbReference type="ChEBI" id="CHEBI:15378"/>
        <dbReference type="ChEBI" id="CHEBI:57783"/>
        <dbReference type="ChEBI" id="CHEBI:57792"/>
        <dbReference type="ChEBI" id="CHEBI:58262"/>
        <dbReference type="ChEBI" id="CHEBI:58349"/>
        <dbReference type="EC" id="1.1.1.267"/>
    </reaction>
    <physiologicalReaction direction="right-to-left" evidence="8">
        <dbReference type="Rhea" id="RHEA:13719"/>
    </physiologicalReaction>
</comment>
<keyword evidence="4 9" id="KW-0521">NADP</keyword>
<dbReference type="SUPFAM" id="SSF51735">
    <property type="entry name" value="NAD(P)-binding Rossmann-fold domains"/>
    <property type="match status" value="1"/>
</dbReference>
<protein>
    <recommendedName>
        <fullName evidence="9">1-deoxy-D-xylulose 5-phosphate reductoisomerase</fullName>
        <shortName evidence="9">DXP reductoisomerase</shortName>
        <ecNumber evidence="9">1.1.1.267</ecNumber>
    </recommendedName>
    <alternativeName>
        <fullName evidence="9">1-deoxyxylulose-5-phosphate reductoisomerase</fullName>
    </alternativeName>
    <alternativeName>
        <fullName evidence="9">2-C-methyl-D-erythritol 4-phosphate synthase</fullName>
    </alternativeName>
</protein>
<feature type="binding site" evidence="9">
    <location>
        <position position="224"/>
    </location>
    <ligand>
        <name>1-deoxy-D-xylulose 5-phosphate</name>
        <dbReference type="ChEBI" id="CHEBI:57792"/>
    </ligand>
</feature>
<dbReference type="GO" id="GO:0070402">
    <property type="term" value="F:NADPH binding"/>
    <property type="evidence" value="ECO:0007669"/>
    <property type="project" value="InterPro"/>
</dbReference>
<dbReference type="Pfam" id="PF13288">
    <property type="entry name" value="DXPR_C"/>
    <property type="match status" value="1"/>
</dbReference>
<evidence type="ECO:0000256" key="1">
    <source>
        <dbReference type="ARBA" id="ARBA00005094"/>
    </source>
</evidence>
<feature type="binding site" evidence="9">
    <location>
        <position position="17"/>
    </location>
    <ligand>
        <name>NADPH</name>
        <dbReference type="ChEBI" id="CHEBI:57783"/>
    </ligand>
</feature>
<dbReference type="SUPFAM" id="SSF55347">
    <property type="entry name" value="Glyceraldehyde-3-phosphate dehydrogenase-like, C-terminal domain"/>
    <property type="match status" value="1"/>
</dbReference>
<evidence type="ECO:0000313" key="13">
    <source>
        <dbReference type="EMBL" id="XDO96817.1"/>
    </source>
</evidence>
<reference evidence="13" key="1">
    <citation type="submission" date="2024-06" db="EMBL/GenBank/DDBJ databases">
        <title>Caulobacter inopinatus, sp. nov.</title>
        <authorList>
            <person name="Donachie S.P."/>
        </authorList>
    </citation>
    <scope>NUCLEOTIDE SEQUENCE</scope>
    <source>
        <strain evidence="13">73W</strain>
    </source>
</reference>
<dbReference type="EMBL" id="CP158375">
    <property type="protein sequence ID" value="XDO96817.1"/>
    <property type="molecule type" value="Genomic_DNA"/>
</dbReference>
<feature type="binding site" evidence="9">
    <location>
        <position position="179"/>
    </location>
    <ligand>
        <name>1-deoxy-D-xylulose 5-phosphate</name>
        <dbReference type="ChEBI" id="CHEBI:57792"/>
    </ligand>
</feature>
<evidence type="ECO:0000256" key="5">
    <source>
        <dbReference type="ARBA" id="ARBA00023002"/>
    </source>
</evidence>
<dbReference type="PIRSF" id="PIRSF006205">
    <property type="entry name" value="Dxp_reductismrs"/>
    <property type="match status" value="1"/>
</dbReference>
<dbReference type="HAMAP" id="MF_00183">
    <property type="entry name" value="DXP_reductoisom"/>
    <property type="match status" value="1"/>
</dbReference>
<feature type="binding site" evidence="9">
    <location>
        <position position="221"/>
    </location>
    <ligand>
        <name>1-deoxy-D-xylulose 5-phosphate</name>
        <dbReference type="ChEBI" id="CHEBI:57792"/>
    </ligand>
</feature>
<proteinExistence type="inferred from homology"/>
<comment type="pathway">
    <text evidence="1 9">Isoprenoid biosynthesis; isopentenyl diphosphate biosynthesis via DXP pathway; isopentenyl diphosphate from 1-deoxy-D-xylulose 5-phosphate: step 1/6.</text>
</comment>
<dbReference type="GO" id="GO:0051484">
    <property type="term" value="P:isopentenyl diphosphate biosynthetic process, methylerythritol 4-phosphate pathway involved in terpenoid biosynthetic process"/>
    <property type="evidence" value="ECO:0007669"/>
    <property type="project" value="UniProtKB-ARBA"/>
</dbReference>
<feature type="binding site" evidence="9">
    <location>
        <position position="155"/>
    </location>
    <ligand>
        <name>1-deoxy-D-xylulose 5-phosphate</name>
        <dbReference type="ChEBI" id="CHEBI:57792"/>
    </ligand>
</feature>
<feature type="binding site" evidence="9">
    <location>
        <position position="224"/>
    </location>
    <ligand>
        <name>Mn(2+)</name>
        <dbReference type="ChEBI" id="CHEBI:29035"/>
    </ligand>
</feature>
<evidence type="ECO:0000259" key="12">
    <source>
        <dbReference type="Pfam" id="PF13288"/>
    </source>
</evidence>
<dbReference type="FunFam" id="3.40.50.720:FF:000045">
    <property type="entry name" value="1-deoxy-D-xylulose 5-phosphate reductoisomerase"/>
    <property type="match status" value="1"/>
</dbReference>
<feature type="domain" description="DXP reductoisomerase C-terminal" evidence="12">
    <location>
        <begin position="264"/>
        <end position="387"/>
    </location>
</feature>
<organism evidence="13">
    <name type="scientific">Caulobacter sp. 73W</name>
    <dbReference type="NCBI Taxonomy" id="3161137"/>
    <lineage>
        <taxon>Bacteria</taxon>
        <taxon>Pseudomonadati</taxon>
        <taxon>Pseudomonadota</taxon>
        <taxon>Alphaproteobacteria</taxon>
        <taxon>Caulobacterales</taxon>
        <taxon>Caulobacteraceae</taxon>
        <taxon>Caulobacter</taxon>
    </lineage>
</organism>
<dbReference type="InterPro" id="IPR003821">
    <property type="entry name" value="DXP_reductoisomerase"/>
</dbReference>
<feature type="binding site" evidence="9">
    <location>
        <position position="154"/>
    </location>
    <ligand>
        <name>1-deoxy-D-xylulose 5-phosphate</name>
        <dbReference type="ChEBI" id="CHEBI:57792"/>
    </ligand>
</feature>
<feature type="binding site" evidence="9">
    <location>
        <position position="155"/>
    </location>
    <ligand>
        <name>Mn(2+)</name>
        <dbReference type="ChEBI" id="CHEBI:29035"/>
    </ligand>
</feature>
<dbReference type="PANTHER" id="PTHR30525">
    <property type="entry name" value="1-DEOXY-D-XYLULOSE 5-PHOSPHATE REDUCTOISOMERASE"/>
    <property type="match status" value="1"/>
</dbReference>
<dbReference type="SUPFAM" id="SSF69055">
    <property type="entry name" value="1-deoxy-D-xylulose-5-phosphate reductoisomerase, C-terminal domain"/>
    <property type="match status" value="1"/>
</dbReference>